<evidence type="ECO:0000313" key="3">
    <source>
        <dbReference type="Proteomes" id="UP001558713"/>
    </source>
</evidence>
<organism evidence="2 3">
    <name type="scientific">Cardamine amara subsp. amara</name>
    <dbReference type="NCBI Taxonomy" id="228776"/>
    <lineage>
        <taxon>Eukaryota</taxon>
        <taxon>Viridiplantae</taxon>
        <taxon>Streptophyta</taxon>
        <taxon>Embryophyta</taxon>
        <taxon>Tracheophyta</taxon>
        <taxon>Spermatophyta</taxon>
        <taxon>Magnoliopsida</taxon>
        <taxon>eudicotyledons</taxon>
        <taxon>Gunneridae</taxon>
        <taxon>Pentapetalae</taxon>
        <taxon>rosids</taxon>
        <taxon>malvids</taxon>
        <taxon>Brassicales</taxon>
        <taxon>Brassicaceae</taxon>
        <taxon>Cardamineae</taxon>
        <taxon>Cardamine</taxon>
    </lineage>
</organism>
<gene>
    <name evidence="2" type="ORF">V5N11_007590</name>
</gene>
<accession>A0ABD0ZB29</accession>
<evidence type="ECO:0000259" key="1">
    <source>
        <dbReference type="Pfam" id="PF13961"/>
    </source>
</evidence>
<feature type="domain" description="DUF4219" evidence="1">
    <location>
        <begin position="2"/>
        <end position="28"/>
    </location>
</feature>
<dbReference type="Pfam" id="PF13961">
    <property type="entry name" value="DUF4219"/>
    <property type="match status" value="1"/>
</dbReference>
<comment type="caution">
    <text evidence="2">The sequence shown here is derived from an EMBL/GenBank/DDBJ whole genome shotgun (WGS) entry which is preliminary data.</text>
</comment>
<name>A0ABD0ZB29_CARAN</name>
<keyword evidence="3" id="KW-1185">Reference proteome</keyword>
<dbReference type="PANTHER" id="PTHR35317">
    <property type="entry name" value="OS04G0629600 PROTEIN"/>
    <property type="match status" value="1"/>
</dbReference>
<protein>
    <recommendedName>
        <fullName evidence="1">DUF4219 domain-containing protein</fullName>
    </recommendedName>
</protein>
<proteinExistence type="predicted"/>
<evidence type="ECO:0000313" key="2">
    <source>
        <dbReference type="EMBL" id="KAL1191900.1"/>
    </source>
</evidence>
<reference evidence="2 3" key="1">
    <citation type="submission" date="2024-04" db="EMBL/GenBank/DDBJ databases">
        <title>Genome assembly C_amara_ONT_v2.</title>
        <authorList>
            <person name="Yant L."/>
            <person name="Moore C."/>
            <person name="Slenker M."/>
        </authorList>
    </citation>
    <scope>NUCLEOTIDE SEQUENCE [LARGE SCALE GENOMIC DNA]</scope>
    <source>
        <tissue evidence="2">Leaf</tissue>
    </source>
</reference>
<dbReference type="AlphaFoldDB" id="A0ABD0ZB29"/>
<sequence>MLNITNYTVWAMRMKVALKVHKVWEAIEPGIDDGDKSDMARALLFRSIPETLILQVGDLDTPKAVWDGIKARHVGAERVKEARLQNLMAEFDRMKMKETDTIDDFVDKLSELATKSATLGETIETPKLVKKFLKSLPQKKIHTYHCRFGTSS</sequence>
<dbReference type="Proteomes" id="UP001558713">
    <property type="component" value="Unassembled WGS sequence"/>
</dbReference>
<dbReference type="Pfam" id="PF14223">
    <property type="entry name" value="Retrotran_gag_2"/>
    <property type="match status" value="1"/>
</dbReference>
<dbReference type="EMBL" id="JBANAX010000840">
    <property type="protein sequence ID" value="KAL1191900.1"/>
    <property type="molecule type" value="Genomic_DNA"/>
</dbReference>
<dbReference type="InterPro" id="IPR025314">
    <property type="entry name" value="DUF4219"/>
</dbReference>
<dbReference type="PANTHER" id="PTHR35317:SF44">
    <property type="entry name" value="RNA-DIRECTED DNA POLYMERASE"/>
    <property type="match status" value="1"/>
</dbReference>